<evidence type="ECO:0000313" key="1">
    <source>
        <dbReference type="EMBL" id="MFC3765936.1"/>
    </source>
</evidence>
<proteinExistence type="predicted"/>
<organism evidence="1 2">
    <name type="scientific">Tenggerimyces flavus</name>
    <dbReference type="NCBI Taxonomy" id="1708749"/>
    <lineage>
        <taxon>Bacteria</taxon>
        <taxon>Bacillati</taxon>
        <taxon>Actinomycetota</taxon>
        <taxon>Actinomycetes</taxon>
        <taxon>Propionibacteriales</taxon>
        <taxon>Nocardioidaceae</taxon>
        <taxon>Tenggerimyces</taxon>
    </lineage>
</organism>
<evidence type="ECO:0000313" key="2">
    <source>
        <dbReference type="Proteomes" id="UP001595699"/>
    </source>
</evidence>
<reference evidence="2" key="1">
    <citation type="journal article" date="2019" name="Int. J. Syst. Evol. Microbiol.">
        <title>The Global Catalogue of Microorganisms (GCM) 10K type strain sequencing project: providing services to taxonomists for standard genome sequencing and annotation.</title>
        <authorList>
            <consortium name="The Broad Institute Genomics Platform"/>
            <consortium name="The Broad Institute Genome Sequencing Center for Infectious Disease"/>
            <person name="Wu L."/>
            <person name="Ma J."/>
        </authorList>
    </citation>
    <scope>NUCLEOTIDE SEQUENCE [LARGE SCALE GENOMIC DNA]</scope>
    <source>
        <strain evidence="2">CGMCC 4.7241</strain>
    </source>
</reference>
<dbReference type="RefSeq" id="WP_205119595.1">
    <property type="nucleotide sequence ID" value="NZ_JAFBCM010000001.1"/>
</dbReference>
<keyword evidence="2" id="KW-1185">Reference proteome</keyword>
<comment type="caution">
    <text evidence="1">The sequence shown here is derived from an EMBL/GenBank/DDBJ whole genome shotgun (WGS) entry which is preliminary data.</text>
</comment>
<accession>A0ABV7YMI6</accession>
<dbReference type="Proteomes" id="UP001595699">
    <property type="component" value="Unassembled WGS sequence"/>
</dbReference>
<gene>
    <name evidence="1" type="ORF">ACFOUW_34230</name>
</gene>
<dbReference type="EMBL" id="JBHRZH010000044">
    <property type="protein sequence ID" value="MFC3765936.1"/>
    <property type="molecule type" value="Genomic_DNA"/>
</dbReference>
<sequence>MNAAIEVGARVKLTHFPDVVVVVEVLEVCPDPGCGKPALRVRRAPGRLALWHAEDCVAVEDGSFAARTDHAFDEARRRLRALTEAATDEEAEFALELIERVVRLATACTDRQSPTDGERS</sequence>
<protein>
    <submittedName>
        <fullName evidence="1">Uncharacterized protein</fullName>
    </submittedName>
</protein>
<name>A0ABV7YMI6_9ACTN</name>